<evidence type="ECO:0000256" key="1">
    <source>
        <dbReference type="SAM" id="MobiDB-lite"/>
    </source>
</evidence>
<feature type="region of interest" description="Disordered" evidence="1">
    <location>
        <begin position="163"/>
        <end position="185"/>
    </location>
</feature>
<reference evidence="2" key="2">
    <citation type="journal article" date="2019" name="IMA Fungus">
        <title>Genome sequencing and comparison of five Tilletia species to identify candidate genes for the detection of regulated species infecting wheat.</title>
        <authorList>
            <person name="Nguyen H.D.T."/>
            <person name="Sultana T."/>
            <person name="Kesanakurti P."/>
            <person name="Hambleton S."/>
        </authorList>
    </citation>
    <scope>NUCLEOTIDE SEQUENCE</scope>
    <source>
        <strain evidence="2">DAOMC 236416</strain>
    </source>
</reference>
<proteinExistence type="predicted"/>
<evidence type="ECO:0000313" key="3">
    <source>
        <dbReference type="Proteomes" id="UP000077521"/>
    </source>
</evidence>
<comment type="caution">
    <text evidence="2">The sequence shown here is derived from an EMBL/GenBank/DDBJ whole genome shotgun (WGS) entry which is preliminary data.</text>
</comment>
<organism evidence="2 3">
    <name type="scientific">Tilletia indica</name>
    <dbReference type="NCBI Taxonomy" id="43049"/>
    <lineage>
        <taxon>Eukaryota</taxon>
        <taxon>Fungi</taxon>
        <taxon>Dikarya</taxon>
        <taxon>Basidiomycota</taxon>
        <taxon>Ustilaginomycotina</taxon>
        <taxon>Exobasidiomycetes</taxon>
        <taxon>Tilletiales</taxon>
        <taxon>Tilletiaceae</taxon>
        <taxon>Tilletia</taxon>
    </lineage>
</organism>
<keyword evidence="3" id="KW-1185">Reference proteome</keyword>
<feature type="compositionally biased region" description="Polar residues" evidence="1">
    <location>
        <begin position="169"/>
        <end position="183"/>
    </location>
</feature>
<protein>
    <submittedName>
        <fullName evidence="2">Uncharacterized protein</fullName>
    </submittedName>
</protein>
<name>A0A177TTM7_9BASI</name>
<evidence type="ECO:0000313" key="2">
    <source>
        <dbReference type="EMBL" id="KAE8242537.1"/>
    </source>
</evidence>
<gene>
    <name evidence="2" type="ORF">A4X13_0g7117</name>
</gene>
<dbReference type="EMBL" id="LWDF02000802">
    <property type="protein sequence ID" value="KAE8242537.1"/>
    <property type="molecule type" value="Genomic_DNA"/>
</dbReference>
<dbReference type="OrthoDB" id="10539898at2759"/>
<reference evidence="2" key="1">
    <citation type="submission" date="2016-04" db="EMBL/GenBank/DDBJ databases">
        <authorList>
            <person name="Nguyen H.D."/>
            <person name="Samba Siva P."/>
            <person name="Cullis J."/>
            <person name="Levesque C.A."/>
            <person name="Hambleton S."/>
        </authorList>
    </citation>
    <scope>NUCLEOTIDE SEQUENCE</scope>
    <source>
        <strain evidence="2">DAOMC 236416</strain>
    </source>
</reference>
<sequence length="287" mass="32484">MKLHLRLQVIDPALKNNRERRYASIGEPRTIKWNRIRAAREEVLDIIAINDPTIVEALEQYLTKWDARTPADQDIKIEEVFDTRGSYVAEVLGKVGLKVTNTVHAGHQRREQGPTISVYLSLPDQAGSKLKTRVPVIRVAVSDRRDLPPYFCVSSHETSSHPEELADAHSNNPCRANKINSRNKGSKDEVLRALVGQEHILNMAILVGNAEDSTEVERLLKKHLPQRPPMRQMRSQSWSVAIQDQSSRNHQGVAKRLDFVSYAPIQAHYALSFHTLENARAAHSSFE</sequence>
<dbReference type="Proteomes" id="UP000077521">
    <property type="component" value="Unassembled WGS sequence"/>
</dbReference>
<accession>A0A177TTM7</accession>
<dbReference type="AlphaFoldDB" id="A0A177TTM7"/>